<dbReference type="PANTHER" id="PTHR34154:SF3">
    <property type="entry name" value="ALKALI-SENSITIVE LINKAGE PROTEIN 1"/>
    <property type="match status" value="1"/>
</dbReference>
<dbReference type="InterPro" id="IPR053183">
    <property type="entry name" value="ASL1"/>
</dbReference>
<dbReference type="GO" id="GO:0009277">
    <property type="term" value="C:fungal-type cell wall"/>
    <property type="evidence" value="ECO:0007669"/>
    <property type="project" value="TreeGrafter"/>
</dbReference>
<dbReference type="InterPro" id="IPR017853">
    <property type="entry name" value="GH"/>
</dbReference>
<gene>
    <name evidence="3" type="ORF">OE88DRAFT_784625</name>
</gene>
<dbReference type="PANTHER" id="PTHR34154">
    <property type="entry name" value="ALKALI-SENSITIVE LINKAGE PROTEIN 1"/>
    <property type="match status" value="1"/>
</dbReference>
<dbReference type="EMBL" id="ML213523">
    <property type="protein sequence ID" value="TFK47660.1"/>
    <property type="molecule type" value="Genomic_DNA"/>
</dbReference>
<evidence type="ECO:0000256" key="1">
    <source>
        <dbReference type="SAM" id="SignalP"/>
    </source>
</evidence>
<dbReference type="GO" id="GO:0071966">
    <property type="term" value="P:fungal-type cell wall polysaccharide metabolic process"/>
    <property type="evidence" value="ECO:0007669"/>
    <property type="project" value="TreeGrafter"/>
</dbReference>
<dbReference type="AlphaFoldDB" id="A0A5C3MRM0"/>
<feature type="domain" description="Asl1-like glycosyl hydrolase catalytic" evidence="2">
    <location>
        <begin position="33"/>
        <end position="263"/>
    </location>
</feature>
<proteinExistence type="predicted"/>
<dbReference type="InterPro" id="IPR024655">
    <property type="entry name" value="Asl1_glyco_hydro_catalytic"/>
</dbReference>
<name>A0A5C3MRM0_9AGAM</name>
<dbReference type="Pfam" id="PF11790">
    <property type="entry name" value="Glyco_hydro_cc"/>
    <property type="match status" value="1"/>
</dbReference>
<evidence type="ECO:0000259" key="2">
    <source>
        <dbReference type="Pfam" id="PF11790"/>
    </source>
</evidence>
<dbReference type="Proteomes" id="UP000305948">
    <property type="component" value="Unassembled WGS sequence"/>
</dbReference>
<organism evidence="3 4">
    <name type="scientific">Heliocybe sulcata</name>
    <dbReference type="NCBI Taxonomy" id="5364"/>
    <lineage>
        <taxon>Eukaryota</taxon>
        <taxon>Fungi</taxon>
        <taxon>Dikarya</taxon>
        <taxon>Basidiomycota</taxon>
        <taxon>Agaricomycotina</taxon>
        <taxon>Agaricomycetes</taxon>
        <taxon>Gloeophyllales</taxon>
        <taxon>Gloeophyllaceae</taxon>
        <taxon>Heliocybe</taxon>
    </lineage>
</organism>
<keyword evidence="4" id="KW-1185">Reference proteome</keyword>
<evidence type="ECO:0000313" key="3">
    <source>
        <dbReference type="EMBL" id="TFK47660.1"/>
    </source>
</evidence>
<sequence>MFSSLLASLVLLAPVAFADKRGAAWPWYNANTALSPNTLQSSAGQGVNWLYNWETYRPDNTQNFNFIGTQRCMDCDSSPVAQLASRVSSGGWNTVFSLNEPDLNGISPTDAAAWYKQYINPLAVAKALPAVTSSTNAGQGLSWLDSFISACSGCYYDYINLHWYGPSFSAFQSYIQSAHSRYPNAKFVITEFAMTQGSAQDQANFLDQAMSFLNSANYVSMYSYFVATATSLEQTNDAGAVTAAPNSALFNADGSLTVVGQRYKSGP</sequence>
<reference evidence="3 4" key="1">
    <citation type="journal article" date="2019" name="Nat. Ecol. Evol.">
        <title>Megaphylogeny resolves global patterns of mushroom evolution.</title>
        <authorList>
            <person name="Varga T."/>
            <person name="Krizsan K."/>
            <person name="Foldi C."/>
            <person name="Dima B."/>
            <person name="Sanchez-Garcia M."/>
            <person name="Sanchez-Ramirez S."/>
            <person name="Szollosi G.J."/>
            <person name="Szarkandi J.G."/>
            <person name="Papp V."/>
            <person name="Albert L."/>
            <person name="Andreopoulos W."/>
            <person name="Angelini C."/>
            <person name="Antonin V."/>
            <person name="Barry K.W."/>
            <person name="Bougher N.L."/>
            <person name="Buchanan P."/>
            <person name="Buyck B."/>
            <person name="Bense V."/>
            <person name="Catcheside P."/>
            <person name="Chovatia M."/>
            <person name="Cooper J."/>
            <person name="Damon W."/>
            <person name="Desjardin D."/>
            <person name="Finy P."/>
            <person name="Geml J."/>
            <person name="Haridas S."/>
            <person name="Hughes K."/>
            <person name="Justo A."/>
            <person name="Karasinski D."/>
            <person name="Kautmanova I."/>
            <person name="Kiss B."/>
            <person name="Kocsube S."/>
            <person name="Kotiranta H."/>
            <person name="LaButti K.M."/>
            <person name="Lechner B.E."/>
            <person name="Liimatainen K."/>
            <person name="Lipzen A."/>
            <person name="Lukacs Z."/>
            <person name="Mihaltcheva S."/>
            <person name="Morgado L.N."/>
            <person name="Niskanen T."/>
            <person name="Noordeloos M.E."/>
            <person name="Ohm R.A."/>
            <person name="Ortiz-Santana B."/>
            <person name="Ovrebo C."/>
            <person name="Racz N."/>
            <person name="Riley R."/>
            <person name="Savchenko A."/>
            <person name="Shiryaev A."/>
            <person name="Soop K."/>
            <person name="Spirin V."/>
            <person name="Szebenyi C."/>
            <person name="Tomsovsky M."/>
            <person name="Tulloss R.E."/>
            <person name="Uehling J."/>
            <person name="Grigoriev I.V."/>
            <person name="Vagvolgyi C."/>
            <person name="Papp T."/>
            <person name="Martin F.M."/>
            <person name="Miettinen O."/>
            <person name="Hibbett D.S."/>
            <person name="Nagy L.G."/>
        </authorList>
    </citation>
    <scope>NUCLEOTIDE SEQUENCE [LARGE SCALE GENOMIC DNA]</scope>
    <source>
        <strain evidence="3 4">OMC1185</strain>
    </source>
</reference>
<dbReference type="OrthoDB" id="43654at2759"/>
<evidence type="ECO:0000313" key="4">
    <source>
        <dbReference type="Proteomes" id="UP000305948"/>
    </source>
</evidence>
<feature type="signal peptide" evidence="1">
    <location>
        <begin position="1"/>
        <end position="18"/>
    </location>
</feature>
<keyword evidence="1" id="KW-0732">Signal</keyword>
<feature type="chain" id="PRO_5023052859" description="Asl1-like glycosyl hydrolase catalytic domain-containing protein" evidence="1">
    <location>
        <begin position="19"/>
        <end position="267"/>
    </location>
</feature>
<dbReference type="Gene3D" id="3.20.20.80">
    <property type="entry name" value="Glycosidases"/>
    <property type="match status" value="1"/>
</dbReference>
<protein>
    <recommendedName>
        <fullName evidence="2">Asl1-like glycosyl hydrolase catalytic domain-containing protein</fullName>
    </recommendedName>
</protein>
<accession>A0A5C3MRM0</accession>
<dbReference type="SUPFAM" id="SSF51445">
    <property type="entry name" value="(Trans)glycosidases"/>
    <property type="match status" value="1"/>
</dbReference>